<organism evidence="18">
    <name type="scientific">Lineus ruber</name>
    <name type="common">Red bootlace</name>
    <name type="synonym">Poseidon ruber</name>
    <dbReference type="NCBI Taxonomy" id="88926"/>
    <lineage>
        <taxon>Eukaryota</taxon>
        <taxon>Metazoa</taxon>
        <taxon>Spiralia</taxon>
        <taxon>Lophotrochozoa</taxon>
        <taxon>Nemertea</taxon>
        <taxon>Pilidiophora</taxon>
        <taxon>Heteronemertea</taxon>
        <taxon>Lineidae</taxon>
        <taxon>Lineus</taxon>
    </lineage>
</organism>
<dbReference type="Pfam" id="PF00104">
    <property type="entry name" value="Hormone_recep"/>
    <property type="match status" value="1"/>
</dbReference>
<dbReference type="Pfam" id="PF00105">
    <property type="entry name" value="zf-C4"/>
    <property type="match status" value="1"/>
</dbReference>
<dbReference type="InterPro" id="IPR001628">
    <property type="entry name" value="Znf_hrmn_rcpt"/>
</dbReference>
<dbReference type="GO" id="GO:0005654">
    <property type="term" value="C:nucleoplasm"/>
    <property type="evidence" value="ECO:0007669"/>
    <property type="project" value="UniProtKB-ARBA"/>
</dbReference>
<evidence type="ECO:0000256" key="13">
    <source>
        <dbReference type="ARBA" id="ARBA00042524"/>
    </source>
</evidence>
<dbReference type="AlphaFoldDB" id="A0A8F8MYM3"/>
<evidence type="ECO:0000256" key="2">
    <source>
        <dbReference type="ARBA" id="ARBA00022473"/>
    </source>
</evidence>
<protein>
    <recommendedName>
        <fullName evidence="11">Nuclear receptor subfamily 2 group E member 1</fullName>
    </recommendedName>
    <alternativeName>
        <fullName evidence="13">Nuclear receptor TLX</fullName>
    </alternativeName>
    <alternativeName>
        <fullName evidence="12">Protein tailless homolog</fullName>
    </alternativeName>
</protein>
<accession>A0A8F8MYM3</accession>
<dbReference type="PANTHER" id="PTHR24083">
    <property type="entry name" value="NUCLEAR HORMONE RECEPTOR"/>
    <property type="match status" value="1"/>
</dbReference>
<dbReference type="InterPro" id="IPR035500">
    <property type="entry name" value="NHR-like_dom_sf"/>
</dbReference>
<feature type="region of interest" description="Disordered" evidence="15">
    <location>
        <begin position="149"/>
        <end position="168"/>
    </location>
</feature>
<dbReference type="PRINTS" id="PR00398">
    <property type="entry name" value="STRDHORMONER"/>
</dbReference>
<name>A0A8F8MYM3_LINRU</name>
<dbReference type="GO" id="GO:1990837">
    <property type="term" value="F:sequence-specific double-stranded DNA binding"/>
    <property type="evidence" value="ECO:0007669"/>
    <property type="project" value="UniProtKB-ARBA"/>
</dbReference>
<evidence type="ECO:0000256" key="12">
    <source>
        <dbReference type="ARBA" id="ARBA00041813"/>
    </source>
</evidence>
<keyword evidence="4 14" id="KW-0863">Zinc-finger</keyword>
<evidence type="ECO:0000313" key="18">
    <source>
        <dbReference type="EMBL" id="QYA70797.1"/>
    </source>
</evidence>
<dbReference type="GO" id="GO:0000981">
    <property type="term" value="F:DNA-binding transcription factor activity, RNA polymerase II-specific"/>
    <property type="evidence" value="ECO:0007669"/>
    <property type="project" value="UniProtKB-ARBA"/>
</dbReference>
<evidence type="ECO:0000256" key="4">
    <source>
        <dbReference type="ARBA" id="ARBA00022771"/>
    </source>
</evidence>
<evidence type="ECO:0000259" key="17">
    <source>
        <dbReference type="PROSITE" id="PS51843"/>
    </source>
</evidence>
<dbReference type="InterPro" id="IPR001723">
    <property type="entry name" value="Nuclear_hrmn_rcpt"/>
</dbReference>
<keyword evidence="2" id="KW-0217">Developmental protein</keyword>
<dbReference type="EMBL" id="MW720149">
    <property type="protein sequence ID" value="QYA70797.1"/>
    <property type="molecule type" value="mRNA"/>
</dbReference>
<keyword evidence="7 14" id="KW-0238">DNA-binding</keyword>
<dbReference type="GO" id="GO:0008270">
    <property type="term" value="F:zinc ion binding"/>
    <property type="evidence" value="ECO:0007669"/>
    <property type="project" value="UniProtKB-KW"/>
</dbReference>
<keyword evidence="8 14" id="KW-0804">Transcription</keyword>
<evidence type="ECO:0000256" key="14">
    <source>
        <dbReference type="RuleBase" id="RU004334"/>
    </source>
</evidence>
<evidence type="ECO:0000256" key="6">
    <source>
        <dbReference type="ARBA" id="ARBA00023015"/>
    </source>
</evidence>
<feature type="domain" description="NR LBD" evidence="17">
    <location>
        <begin position="161"/>
        <end position="392"/>
    </location>
</feature>
<dbReference type="Gene3D" id="1.10.565.10">
    <property type="entry name" value="Retinoid X Receptor"/>
    <property type="match status" value="1"/>
</dbReference>
<dbReference type="FunFam" id="3.30.50.10:FF:000019">
    <property type="entry name" value="Nuclear receptor subfamily 2 group E member"/>
    <property type="match status" value="1"/>
</dbReference>
<evidence type="ECO:0000256" key="10">
    <source>
        <dbReference type="ARBA" id="ARBA00023242"/>
    </source>
</evidence>
<evidence type="ECO:0000259" key="16">
    <source>
        <dbReference type="PROSITE" id="PS51030"/>
    </source>
</evidence>
<feature type="compositionally biased region" description="Low complexity" evidence="15">
    <location>
        <begin position="151"/>
        <end position="168"/>
    </location>
</feature>
<keyword evidence="9 14" id="KW-0675">Receptor</keyword>
<dbReference type="InterPro" id="IPR000536">
    <property type="entry name" value="Nucl_hrmn_rcpt_lig-bd"/>
</dbReference>
<evidence type="ECO:0000256" key="15">
    <source>
        <dbReference type="SAM" id="MobiDB-lite"/>
    </source>
</evidence>
<keyword evidence="6 14" id="KW-0805">Transcription regulation</keyword>
<dbReference type="PROSITE" id="PS51843">
    <property type="entry name" value="NR_LBD"/>
    <property type="match status" value="1"/>
</dbReference>
<dbReference type="GO" id="GO:0007399">
    <property type="term" value="P:nervous system development"/>
    <property type="evidence" value="ECO:0007669"/>
    <property type="project" value="UniProtKB-ARBA"/>
</dbReference>
<keyword evidence="10 14" id="KW-0539">Nucleus</keyword>
<keyword evidence="3 14" id="KW-0479">Metal-binding</keyword>
<evidence type="ECO:0000256" key="7">
    <source>
        <dbReference type="ARBA" id="ARBA00023125"/>
    </source>
</evidence>
<evidence type="ECO:0000256" key="3">
    <source>
        <dbReference type="ARBA" id="ARBA00022723"/>
    </source>
</evidence>
<evidence type="ECO:0000256" key="5">
    <source>
        <dbReference type="ARBA" id="ARBA00022833"/>
    </source>
</evidence>
<proteinExistence type="evidence at transcript level"/>
<dbReference type="InterPro" id="IPR013088">
    <property type="entry name" value="Znf_NHR/GATA"/>
</dbReference>
<gene>
    <name evidence="18" type="primary">Tll</name>
</gene>
<dbReference type="SUPFAM" id="SSF57716">
    <property type="entry name" value="Glucocorticoid receptor-like (DNA-binding domain)"/>
    <property type="match status" value="1"/>
</dbReference>
<reference evidence="18" key="1">
    <citation type="submission" date="2021-03" db="EMBL/GenBank/DDBJ databases">
        <authorList>
            <person name="Gasiorowski L."/>
            <person name="Borve A."/>
            <person name="Cherneva I."/>
            <person name="Orus Alcalde A."/>
            <person name="Hejnol A."/>
        </authorList>
    </citation>
    <scope>NUCLEOTIDE SEQUENCE</scope>
</reference>
<dbReference type="InterPro" id="IPR050274">
    <property type="entry name" value="Nuclear_hormone_rcpt_NR2"/>
</dbReference>
<dbReference type="PROSITE" id="PS51030">
    <property type="entry name" value="NUCLEAR_REC_DBD_2"/>
    <property type="match status" value="1"/>
</dbReference>
<dbReference type="CDD" id="cd07163">
    <property type="entry name" value="NR_DBD_TLX"/>
    <property type="match status" value="1"/>
</dbReference>
<evidence type="ECO:0000256" key="11">
    <source>
        <dbReference type="ARBA" id="ARBA00040364"/>
    </source>
</evidence>
<dbReference type="Gene3D" id="3.30.50.10">
    <property type="entry name" value="Erythroid Transcription Factor GATA-1, subunit A"/>
    <property type="match status" value="1"/>
</dbReference>
<evidence type="ECO:0000256" key="8">
    <source>
        <dbReference type="ARBA" id="ARBA00023163"/>
    </source>
</evidence>
<dbReference type="SUPFAM" id="SSF48508">
    <property type="entry name" value="Nuclear receptor ligand-binding domain"/>
    <property type="match status" value="1"/>
</dbReference>
<sequence>MTQNAMMNKLQTTSSRILMDIPCVVCQDHSSGKHYGIYACDGCAGFFKRSIRRNRQYVCKSRGQGACPVDKTHRNQCRACRLKKCVEAGMNKDAVQHERGPRNSTIRRQVAMYLKETSELSSMMTFRPPFFVGMPGIERVDNSITVSAVESPTTTPTSSTSSTGSTGTSIAICQPTPKYPHELAQAYFNNPEAICEAAARLLFMSVRWTKNVPAFLSLPFRDQVVLLEEGWRELFCLGAAQFQMPIEAGPLLAAAGLSTDQSPPDKVVQMMSEIRVLQECIAKFKAMQVDPTEFACLKGIVLFKTVFPNSPTDMKGLRDFHTVASLQDQAQLTLSKYIQTAYPTQPFRFGKLLLLLPTLRAINPATIEQLFFKKTIGTIPIERLLVDMFKSSDF</sequence>
<feature type="domain" description="Nuclear receptor" evidence="16">
    <location>
        <begin position="20"/>
        <end position="97"/>
    </location>
</feature>
<dbReference type="SMART" id="SM00430">
    <property type="entry name" value="HOLI"/>
    <property type="match status" value="1"/>
</dbReference>
<comment type="subcellular location">
    <subcellularLocation>
        <location evidence="1 14">Nucleus</location>
    </subcellularLocation>
</comment>
<dbReference type="FunFam" id="1.10.565.10:FF:000019">
    <property type="entry name" value="Nuclear receptor subfamily 2 group E member 1"/>
    <property type="match status" value="1"/>
</dbReference>
<dbReference type="PRINTS" id="PR00047">
    <property type="entry name" value="STROIDFINGER"/>
</dbReference>
<evidence type="ECO:0000256" key="9">
    <source>
        <dbReference type="ARBA" id="ARBA00023170"/>
    </source>
</evidence>
<comment type="similarity">
    <text evidence="14">Belongs to the nuclear hormone receptor family.</text>
</comment>
<keyword evidence="5 14" id="KW-0862">Zinc</keyword>
<evidence type="ECO:0000256" key="1">
    <source>
        <dbReference type="ARBA" id="ARBA00004123"/>
    </source>
</evidence>
<dbReference type="SMART" id="SM00399">
    <property type="entry name" value="ZnF_C4"/>
    <property type="match status" value="1"/>
</dbReference>
<dbReference type="PROSITE" id="PS00031">
    <property type="entry name" value="NUCLEAR_REC_DBD_1"/>
    <property type="match status" value="1"/>
</dbReference>
<dbReference type="CDD" id="cd06950">
    <property type="entry name" value="NR_LBD_Tlx_PNR_like"/>
    <property type="match status" value="1"/>
</dbReference>